<comment type="caution">
    <text evidence="9">The sequence shown here is derived from an EMBL/GenBank/DDBJ whole genome shotgun (WGS) entry which is preliminary data.</text>
</comment>
<evidence type="ECO:0000259" key="8">
    <source>
        <dbReference type="Pfam" id="PF22919"/>
    </source>
</evidence>
<keyword evidence="10" id="KW-1185">Reference proteome</keyword>
<evidence type="ECO:0000313" key="10">
    <source>
        <dbReference type="Proteomes" id="UP000267535"/>
    </source>
</evidence>
<dbReference type="GO" id="GO:0046933">
    <property type="term" value="F:proton-transporting ATP synthase activity, rotational mechanism"/>
    <property type="evidence" value="ECO:0007669"/>
    <property type="project" value="UniProtKB-UniRule"/>
</dbReference>
<evidence type="ECO:0000256" key="4">
    <source>
        <dbReference type="ARBA" id="ARBA00059599"/>
    </source>
</evidence>
<accession>A0A3P1SY77</accession>
<dbReference type="Proteomes" id="UP000267535">
    <property type="component" value="Unassembled WGS sequence"/>
</dbReference>
<dbReference type="Pfam" id="PF00006">
    <property type="entry name" value="ATP-synt_ab"/>
    <property type="match status" value="1"/>
</dbReference>
<dbReference type="InterPro" id="IPR000194">
    <property type="entry name" value="ATPase_F1/V1/A1_a/bsu_nucl-bd"/>
</dbReference>
<dbReference type="SUPFAM" id="SSF52540">
    <property type="entry name" value="P-loop containing nucleoside triphosphate hydrolases"/>
    <property type="match status" value="1"/>
</dbReference>
<feature type="domain" description="ATP synthase A/B type C-terminal" evidence="8">
    <location>
        <begin position="364"/>
        <end position="460"/>
    </location>
</feature>
<comment type="function">
    <text evidence="4 5">Produces ATP from ADP in the presence of a proton gradient across the membrane. The V-type beta chain is a regulatory subunit.</text>
</comment>
<dbReference type="NCBIfam" id="NF003235">
    <property type="entry name" value="PRK04196.1"/>
    <property type="match status" value="1"/>
</dbReference>
<keyword evidence="1 5" id="KW-0813">Transport</keyword>
<dbReference type="InterPro" id="IPR022879">
    <property type="entry name" value="V-ATPase_su_B/beta"/>
</dbReference>
<evidence type="ECO:0000256" key="1">
    <source>
        <dbReference type="ARBA" id="ARBA00022448"/>
    </source>
</evidence>
<keyword evidence="5" id="KW-0066">ATP synthesis</keyword>
<proteinExistence type="inferred from homology"/>
<feature type="domain" description="ATPase F1/V1/A1 complex alpha/beta subunit nucleotide-binding" evidence="6">
    <location>
        <begin position="138"/>
        <end position="358"/>
    </location>
</feature>
<reference evidence="9 10" key="1">
    <citation type="submission" date="2018-11" db="EMBL/GenBank/DDBJ databases">
        <title>The draft genome sequence of Amphritea balenae JAMM 1525T.</title>
        <authorList>
            <person name="Fang Z."/>
            <person name="Zhang Y."/>
            <person name="Han X."/>
        </authorList>
    </citation>
    <scope>NUCLEOTIDE SEQUENCE [LARGE SCALE GENOMIC DNA]</scope>
    <source>
        <strain evidence="9 10">JAMM 1525</strain>
    </source>
</reference>
<protein>
    <recommendedName>
        <fullName evidence="5">V-type ATP synthase beta chain</fullName>
    </recommendedName>
    <alternativeName>
        <fullName evidence="5">V-ATPase subunit B</fullName>
    </alternativeName>
</protein>
<keyword evidence="5" id="KW-0375">Hydrogen ion transport</keyword>
<dbReference type="EMBL" id="RQXV01000001">
    <property type="protein sequence ID" value="RRD01506.1"/>
    <property type="molecule type" value="Genomic_DNA"/>
</dbReference>
<keyword evidence="2 5" id="KW-0406">Ion transport</keyword>
<dbReference type="InterPro" id="IPR055190">
    <property type="entry name" value="ATP-synt_VA_C"/>
</dbReference>
<dbReference type="CDD" id="cd18118">
    <property type="entry name" value="ATP-synt_V_A-type_beta_N"/>
    <property type="match status" value="1"/>
</dbReference>
<dbReference type="Pfam" id="PF22919">
    <property type="entry name" value="ATP-synt_VA_C"/>
    <property type="match status" value="1"/>
</dbReference>
<feature type="domain" description="ATPase F1/V1/A1 complex alpha/beta subunit N-terminal" evidence="7">
    <location>
        <begin position="18"/>
        <end position="76"/>
    </location>
</feature>
<name>A0A3P1SY77_9GAMM</name>
<dbReference type="PANTHER" id="PTHR43389:SF4">
    <property type="entry name" value="V-TYPE PROTON ATPASE SUBUNIT B"/>
    <property type="match status" value="1"/>
</dbReference>
<dbReference type="PANTHER" id="PTHR43389">
    <property type="entry name" value="V-TYPE PROTON ATPASE SUBUNIT B"/>
    <property type="match status" value="1"/>
</dbReference>
<dbReference type="CDD" id="cd01135">
    <property type="entry name" value="V_A-ATPase_B"/>
    <property type="match status" value="1"/>
</dbReference>
<evidence type="ECO:0000256" key="2">
    <source>
        <dbReference type="ARBA" id="ARBA00023065"/>
    </source>
</evidence>
<sequence>MAESSMKDPIIYTQLERIEGPLIALVAALPGIGFGEAVRVVDLEGRIRHGRVALLDGDKVTIEVFQGTTGLAKGSERIRFLGHPITITVSESIIGRRLNGMGEPIDGGPPLTGVALNINGSPLNPTARAYPQDFIQTGITGIDAMNALVRGQKLPIFSSSGLPHDQLAIQIAQQAKIRPDLSGSAKDSEELVVVFAAIGVKHDVAVRFAEEISGRTVSFLNLADDPVMERLLTPRVALTAAEYLAFELGLHVLVILTDMTVYGEALREVATARGDIPSRKGYPGYLYSDLATIFERAGRIKGKPGSITQIPILTMPNNDITHPIPDLTGYITEGQIVFSRDLFRQRFYPPINLPPSLSRLMADGVGEGLTRSDHHPLMEQLYAAYARAEEVRMMTRIVGEEDLSTVDRCYLEFGQCLERLFIAQDITDDRSIEESLDIGWRVLGCLPREELTRLSTQLIETHGALLDEELDQGLEREKD</sequence>
<dbReference type="Pfam" id="PF02874">
    <property type="entry name" value="ATP-synt_ab_N"/>
    <property type="match status" value="1"/>
</dbReference>
<evidence type="ECO:0000259" key="6">
    <source>
        <dbReference type="Pfam" id="PF00006"/>
    </source>
</evidence>
<organism evidence="9 10">
    <name type="scientific">Amphritea balenae</name>
    <dbReference type="NCBI Taxonomy" id="452629"/>
    <lineage>
        <taxon>Bacteria</taxon>
        <taxon>Pseudomonadati</taxon>
        <taxon>Pseudomonadota</taxon>
        <taxon>Gammaproteobacteria</taxon>
        <taxon>Oceanospirillales</taxon>
        <taxon>Oceanospirillaceae</taxon>
        <taxon>Amphritea</taxon>
    </lineage>
</organism>
<dbReference type="GO" id="GO:0005524">
    <property type="term" value="F:ATP binding"/>
    <property type="evidence" value="ECO:0007669"/>
    <property type="project" value="UniProtKB-UniRule"/>
</dbReference>
<evidence type="ECO:0000256" key="3">
    <source>
        <dbReference type="ARBA" id="ARBA00024342"/>
    </source>
</evidence>
<dbReference type="HAMAP" id="MF_00310">
    <property type="entry name" value="ATP_synth_B_arch"/>
    <property type="match status" value="1"/>
</dbReference>
<evidence type="ECO:0000256" key="5">
    <source>
        <dbReference type="HAMAP-Rule" id="MF_00310"/>
    </source>
</evidence>
<dbReference type="Gene3D" id="3.40.50.12240">
    <property type="match status" value="1"/>
</dbReference>
<dbReference type="OrthoDB" id="9148544at2"/>
<gene>
    <name evidence="5" type="primary">atpB</name>
    <name evidence="9" type="ORF">EHS89_02810</name>
</gene>
<dbReference type="InterPro" id="IPR004100">
    <property type="entry name" value="ATPase_F1/V1/A1_a/bsu_N"/>
</dbReference>
<evidence type="ECO:0000259" key="7">
    <source>
        <dbReference type="Pfam" id="PF02874"/>
    </source>
</evidence>
<dbReference type="InterPro" id="IPR027417">
    <property type="entry name" value="P-loop_NTPase"/>
</dbReference>
<comment type="similarity">
    <text evidence="3">Belongs to the ATPase alpha/beta chains family. T3SS ATPase subfamily.</text>
</comment>
<dbReference type="GO" id="GO:0042777">
    <property type="term" value="P:proton motive force-driven plasma membrane ATP synthesis"/>
    <property type="evidence" value="ECO:0007669"/>
    <property type="project" value="UniProtKB-UniRule"/>
</dbReference>
<dbReference type="AlphaFoldDB" id="A0A3P1SY77"/>
<evidence type="ECO:0000313" key="9">
    <source>
        <dbReference type="EMBL" id="RRD01506.1"/>
    </source>
</evidence>
<dbReference type="RefSeq" id="WP_124924580.1">
    <property type="nucleotide sequence ID" value="NZ_BMOH01000001.1"/>
</dbReference>